<feature type="compositionally biased region" description="Low complexity" evidence="1">
    <location>
        <begin position="534"/>
        <end position="548"/>
    </location>
</feature>
<dbReference type="Proteomes" id="UP000005238">
    <property type="component" value="Unassembled WGS sequence"/>
</dbReference>
<dbReference type="AlphaFoldDB" id="H3H5L5"/>
<dbReference type="EnsemblProtists" id="Phyra85931">
    <property type="protein sequence ID" value="Phyra85931"/>
    <property type="gene ID" value="Phyra85931"/>
</dbReference>
<feature type="compositionally biased region" description="Polar residues" evidence="1">
    <location>
        <begin position="482"/>
        <end position="502"/>
    </location>
</feature>
<evidence type="ECO:0000313" key="3">
    <source>
        <dbReference type="Proteomes" id="UP000005238"/>
    </source>
</evidence>
<dbReference type="eggNOG" id="ENOG502RG6M">
    <property type="taxonomic scope" value="Eukaryota"/>
</dbReference>
<dbReference type="EMBL" id="DS566368">
    <property type="status" value="NOT_ANNOTATED_CDS"/>
    <property type="molecule type" value="Genomic_DNA"/>
</dbReference>
<reference evidence="3" key="1">
    <citation type="journal article" date="2006" name="Science">
        <title>Phytophthora genome sequences uncover evolutionary origins and mechanisms of pathogenesis.</title>
        <authorList>
            <person name="Tyler B.M."/>
            <person name="Tripathy S."/>
            <person name="Zhang X."/>
            <person name="Dehal P."/>
            <person name="Jiang R.H."/>
            <person name="Aerts A."/>
            <person name="Arredondo F.D."/>
            <person name="Baxter L."/>
            <person name="Bensasson D."/>
            <person name="Beynon J.L."/>
            <person name="Chapman J."/>
            <person name="Damasceno C.M."/>
            <person name="Dorrance A.E."/>
            <person name="Dou D."/>
            <person name="Dickerman A.W."/>
            <person name="Dubchak I.L."/>
            <person name="Garbelotto M."/>
            <person name="Gijzen M."/>
            <person name="Gordon S.G."/>
            <person name="Govers F."/>
            <person name="Grunwald N.J."/>
            <person name="Huang W."/>
            <person name="Ivors K.L."/>
            <person name="Jones R.W."/>
            <person name="Kamoun S."/>
            <person name="Krampis K."/>
            <person name="Lamour K.H."/>
            <person name="Lee M.K."/>
            <person name="McDonald W.H."/>
            <person name="Medina M."/>
            <person name="Meijer H.J."/>
            <person name="Nordberg E.K."/>
            <person name="Maclean D.J."/>
            <person name="Ospina-Giraldo M.D."/>
            <person name="Morris P.F."/>
            <person name="Phuntumart V."/>
            <person name="Putnam N.H."/>
            <person name="Rash S."/>
            <person name="Rose J.K."/>
            <person name="Sakihama Y."/>
            <person name="Salamov A.A."/>
            <person name="Savidor A."/>
            <person name="Scheuring C.F."/>
            <person name="Smith B.M."/>
            <person name="Sobral B.W."/>
            <person name="Terry A."/>
            <person name="Torto-Alalibo T.A."/>
            <person name="Win J."/>
            <person name="Xu Z."/>
            <person name="Zhang H."/>
            <person name="Grigoriev I.V."/>
            <person name="Rokhsar D.S."/>
            <person name="Boore J.L."/>
        </authorList>
    </citation>
    <scope>NUCLEOTIDE SEQUENCE [LARGE SCALE GENOMIC DNA]</scope>
    <source>
        <strain evidence="3">Pr102</strain>
    </source>
</reference>
<feature type="compositionally biased region" description="Basic and acidic residues" evidence="1">
    <location>
        <begin position="149"/>
        <end position="165"/>
    </location>
</feature>
<feature type="compositionally biased region" description="Polar residues" evidence="1">
    <location>
        <begin position="70"/>
        <end position="82"/>
    </location>
</feature>
<feature type="compositionally biased region" description="Low complexity" evidence="1">
    <location>
        <begin position="513"/>
        <end position="524"/>
    </location>
</feature>
<organism evidence="2 3">
    <name type="scientific">Phytophthora ramorum</name>
    <name type="common">Sudden oak death agent</name>
    <dbReference type="NCBI Taxonomy" id="164328"/>
    <lineage>
        <taxon>Eukaryota</taxon>
        <taxon>Sar</taxon>
        <taxon>Stramenopiles</taxon>
        <taxon>Oomycota</taxon>
        <taxon>Peronosporomycetes</taxon>
        <taxon>Peronosporales</taxon>
        <taxon>Peronosporaceae</taxon>
        <taxon>Phytophthora</taxon>
    </lineage>
</organism>
<feature type="compositionally biased region" description="Basic and acidic residues" evidence="1">
    <location>
        <begin position="123"/>
        <end position="136"/>
    </location>
</feature>
<feature type="compositionally biased region" description="Basic and acidic residues" evidence="1">
    <location>
        <begin position="10"/>
        <end position="22"/>
    </location>
</feature>
<feature type="compositionally biased region" description="Basic residues" evidence="1">
    <location>
        <begin position="44"/>
        <end position="54"/>
    </location>
</feature>
<feature type="compositionally biased region" description="Acidic residues" evidence="1">
    <location>
        <begin position="105"/>
        <end position="121"/>
    </location>
</feature>
<evidence type="ECO:0000313" key="2">
    <source>
        <dbReference type="EnsemblProtists" id="Phyra85931"/>
    </source>
</evidence>
<feature type="region of interest" description="Disordered" evidence="1">
    <location>
        <begin position="297"/>
        <end position="325"/>
    </location>
</feature>
<feature type="region of interest" description="Disordered" evidence="1">
    <location>
        <begin position="381"/>
        <end position="435"/>
    </location>
</feature>
<dbReference type="InParanoid" id="H3H5L5"/>
<feature type="compositionally biased region" description="Polar residues" evidence="1">
    <location>
        <begin position="384"/>
        <end position="397"/>
    </location>
</feature>
<evidence type="ECO:0000256" key="1">
    <source>
        <dbReference type="SAM" id="MobiDB-lite"/>
    </source>
</evidence>
<feature type="compositionally biased region" description="Basic and acidic residues" evidence="1">
    <location>
        <begin position="55"/>
        <end position="68"/>
    </location>
</feature>
<feature type="region of interest" description="Disordered" evidence="1">
    <location>
        <begin position="457"/>
        <end position="578"/>
    </location>
</feature>
<feature type="compositionally biased region" description="Acidic residues" evidence="1">
    <location>
        <begin position="84"/>
        <end position="97"/>
    </location>
</feature>
<evidence type="ECO:0008006" key="4">
    <source>
        <dbReference type="Google" id="ProtNLM"/>
    </source>
</evidence>
<proteinExistence type="predicted"/>
<keyword evidence="3" id="KW-1185">Reference proteome</keyword>
<feature type="region of interest" description="Disordered" evidence="1">
    <location>
        <begin position="1"/>
        <end position="172"/>
    </location>
</feature>
<sequence length="719" mass="79333">MAGIESTCEGGREGPERGDASRSSRRVQGLPPEEQATLDEVVRNARKANAAKRKAAQEAKESTAREEDTSGSAVQEAHQANQDGDVEVLSDGEEDSEWSGSGSGSDDENDSSSQESDEASEGDVVKVEPPAEDRVSDSLQPEEEVEILDDIKTSERAQTIKDERPLSTVQEDSVLEDVEMSLPVRSDVPLQVELPDIVSMQPPPTAMQKDYHPEVQEVETGTADVQMTEAQAKAYVADQVRRWERDVSEKNVPPDVKFDWPQEAMARMELQQESLYEKMSAGLEAKLDHIVEQKFRDVIPKQEPVQPPVEVRRSHDAEDDPDAAHLEATQAEAYQTDEAQRTAAMVATLQQEFQALRVDREQERETAKNLQKFLAGQVRELRTASAQQPSGSVSAQEVGSAPMVRPDSGRTTTRSDRSSASGNAADATRQKPDVRSSDEIFAAQFQATLQAFAADRVSKNPMGKAVKISEPVVNVKAEPMSGSRTSATGKAELSSGTKSTAPGKSAKRHTSERSGSSKKSSTSGKGKRTKKSSGKSSDPSDSDPSSDSSKSDSDSDSSNSSSFEDVVPNVHTTPGPGGSLFTFRPYVNASTLEDFNEKASLATRIRWLERFQSFAVQGGWSDKVKIYEMKLKLPAAVRNWRSNLNPNVRRKWKKFLKEFRDMYCKAKTSDSERYYTMIQKKAETPLEFYYRLNKVADKAGIEFDASSKQRERHLKVMKK</sequence>
<accession>H3H5L5</accession>
<dbReference type="HOGENOM" id="CLU_389581_0_0_1"/>
<protein>
    <recommendedName>
        <fullName evidence="4">Retrotransposon gag domain-containing protein</fullName>
    </recommendedName>
</protein>
<reference evidence="2" key="2">
    <citation type="submission" date="2015-06" db="UniProtKB">
        <authorList>
            <consortium name="EnsemblProtists"/>
        </authorList>
    </citation>
    <scope>IDENTIFICATION</scope>
    <source>
        <strain evidence="2">Pr102</strain>
    </source>
</reference>
<name>H3H5L5_PHYRM</name>